<accession>A0ABS5PDV3</accession>
<dbReference type="RefSeq" id="WP_213302468.1">
    <property type="nucleotide sequence ID" value="NZ_JAGYVZ010000014.1"/>
</dbReference>
<evidence type="ECO:0000313" key="2">
    <source>
        <dbReference type="EMBL" id="MBS7232474.1"/>
    </source>
</evidence>
<dbReference type="EMBL" id="JAGYVZ010000014">
    <property type="protein sequence ID" value="MBS7232474.1"/>
    <property type="molecule type" value="Genomic_DNA"/>
</dbReference>
<gene>
    <name evidence="2" type="ORF">KHA90_15755</name>
</gene>
<protein>
    <submittedName>
        <fullName evidence="2">Uncharacterized protein</fullName>
    </submittedName>
</protein>
<keyword evidence="3" id="KW-1185">Reference proteome</keyword>
<name>A0ABS5PDV3_9FLAO</name>
<comment type="caution">
    <text evidence="2">The sequence shown here is derived from an EMBL/GenBank/DDBJ whole genome shotgun (WGS) entry which is preliminary data.</text>
</comment>
<feature type="region of interest" description="Disordered" evidence="1">
    <location>
        <begin position="1"/>
        <end position="22"/>
    </location>
</feature>
<proteinExistence type="predicted"/>
<evidence type="ECO:0000313" key="3">
    <source>
        <dbReference type="Proteomes" id="UP000722625"/>
    </source>
</evidence>
<feature type="compositionally biased region" description="Basic residues" evidence="1">
    <location>
        <begin position="1"/>
        <end position="16"/>
    </location>
</feature>
<organism evidence="2 3">
    <name type="scientific">Flavobacterium psychroterrae</name>
    <dbReference type="NCBI Taxonomy" id="2133767"/>
    <lineage>
        <taxon>Bacteria</taxon>
        <taxon>Pseudomonadati</taxon>
        <taxon>Bacteroidota</taxon>
        <taxon>Flavobacteriia</taxon>
        <taxon>Flavobacteriales</taxon>
        <taxon>Flavobacteriaceae</taxon>
        <taxon>Flavobacterium</taxon>
    </lineage>
</organism>
<reference evidence="2 3" key="1">
    <citation type="journal article" date="2018" name="Int. J. Syst. Evol. Microbiol.">
        <title>Flavobacterium chryseum sp. nov. and Flavobacterium psychroterrae sp. nov., novel environmental bacteria isolated from Antarctica.</title>
        <authorList>
            <person name="Kralova S."/>
            <person name="Svec P."/>
            <person name="Busse H.J."/>
            <person name="Stankova E."/>
            <person name="Vaczi P."/>
            <person name="Sedlacek I."/>
        </authorList>
    </citation>
    <scope>NUCLEOTIDE SEQUENCE [LARGE SCALE GENOMIC DNA]</scope>
    <source>
        <strain evidence="2 3">CCM 8827</strain>
    </source>
</reference>
<dbReference type="Proteomes" id="UP000722625">
    <property type="component" value="Unassembled WGS sequence"/>
</dbReference>
<sequence>MIKDKIKPKKPPKRKRTPEENRRYKLHQKIKMFFEYHGKQKTVIIPYNYDLQNEFIIELRDKFRYNIQYSIISPNEIEVKDFKIIN</sequence>
<evidence type="ECO:0000256" key="1">
    <source>
        <dbReference type="SAM" id="MobiDB-lite"/>
    </source>
</evidence>